<dbReference type="SUPFAM" id="SSF81296">
    <property type="entry name" value="E set domains"/>
    <property type="match status" value="1"/>
</dbReference>
<keyword evidence="6 7" id="KW-0186">Copper</keyword>
<dbReference type="PANTHER" id="PTHR34820">
    <property type="entry name" value="INNER MEMBRANE PROTEIN YEBZ"/>
    <property type="match status" value="1"/>
</dbReference>
<comment type="subcellular location">
    <subcellularLocation>
        <location evidence="1 7">Periplasm</location>
    </subcellularLocation>
</comment>
<keyword evidence="3 7" id="KW-0479">Metal-binding</keyword>
<dbReference type="InterPro" id="IPR047685">
    <property type="entry name" value="CopC-like"/>
</dbReference>
<accession>A0ABW7PWQ9</accession>
<dbReference type="NCBIfam" id="NF033814">
    <property type="entry name" value="copper_CopC"/>
    <property type="match status" value="1"/>
</dbReference>
<evidence type="ECO:0000256" key="8">
    <source>
        <dbReference type="SAM" id="SignalP"/>
    </source>
</evidence>
<protein>
    <recommendedName>
        <fullName evidence="7">Copper resistance protein C</fullName>
    </recommendedName>
</protein>
<feature type="signal peptide" evidence="8">
    <location>
        <begin position="1"/>
        <end position="27"/>
    </location>
</feature>
<proteinExistence type="inferred from homology"/>
<evidence type="ECO:0000256" key="2">
    <source>
        <dbReference type="ARBA" id="ARBA00010509"/>
    </source>
</evidence>
<dbReference type="Pfam" id="PF04234">
    <property type="entry name" value="CopC"/>
    <property type="match status" value="1"/>
</dbReference>
<keyword evidence="5 7" id="KW-0574">Periplasm</keyword>
<gene>
    <name evidence="10" type="primary">yobA</name>
    <name evidence="10" type="ORF">ABU178_11320</name>
</gene>
<dbReference type="Gene3D" id="2.60.40.1220">
    <property type="match status" value="1"/>
</dbReference>
<comment type="caution">
    <text evidence="10">The sequence shown here is derived from an EMBL/GenBank/DDBJ whole genome shotgun (WGS) entry which is preliminary data.</text>
</comment>
<evidence type="ECO:0000256" key="6">
    <source>
        <dbReference type="ARBA" id="ARBA00023008"/>
    </source>
</evidence>
<dbReference type="EMBL" id="JBGFSN010000004">
    <property type="protein sequence ID" value="MFH8134758.1"/>
    <property type="molecule type" value="Genomic_DNA"/>
</dbReference>
<evidence type="ECO:0000313" key="11">
    <source>
        <dbReference type="Proteomes" id="UP001611251"/>
    </source>
</evidence>
<reference evidence="10 11" key="1">
    <citation type="submission" date="2024-08" db="EMBL/GenBank/DDBJ databases">
        <title>Pantoea ronii - a newly identified human opportunistic pathogen.</title>
        <authorList>
            <person name="Keidar-Friedman D."/>
            <person name="Sorek N."/>
            <person name="Leshin-Carmel D."/>
            <person name="Tsur A."/>
            <person name="Amsalem M."/>
            <person name="Tolkach D."/>
            <person name="Brosh-Nissimov T."/>
        </authorList>
    </citation>
    <scope>NUCLEOTIDE SEQUENCE [LARGE SCALE GENOMIC DNA]</scope>
    <source>
        <strain evidence="10 11">AA23256</strain>
    </source>
</reference>
<evidence type="ECO:0000256" key="7">
    <source>
        <dbReference type="RuleBase" id="RU369037"/>
    </source>
</evidence>
<dbReference type="PANTHER" id="PTHR34820:SF4">
    <property type="entry name" value="INNER MEMBRANE PROTEIN YEBZ"/>
    <property type="match status" value="1"/>
</dbReference>
<dbReference type="RefSeq" id="WP_397214831.1">
    <property type="nucleotide sequence ID" value="NZ_JBGFSN010000004.1"/>
</dbReference>
<evidence type="ECO:0000256" key="5">
    <source>
        <dbReference type="ARBA" id="ARBA00022764"/>
    </source>
</evidence>
<evidence type="ECO:0000256" key="4">
    <source>
        <dbReference type="ARBA" id="ARBA00022729"/>
    </source>
</evidence>
<evidence type="ECO:0000256" key="3">
    <source>
        <dbReference type="ARBA" id="ARBA00022723"/>
    </source>
</evidence>
<keyword evidence="11" id="KW-1185">Reference proteome</keyword>
<name>A0ABW7PWQ9_9GAMM</name>
<organism evidence="10 11">
    <name type="scientific">Pantoea osteomyelitidis</name>
    <dbReference type="NCBI Taxonomy" id="3230026"/>
    <lineage>
        <taxon>Bacteria</taxon>
        <taxon>Pseudomonadati</taxon>
        <taxon>Pseudomonadota</taxon>
        <taxon>Gammaproteobacteria</taxon>
        <taxon>Enterobacterales</taxon>
        <taxon>Erwiniaceae</taxon>
        <taxon>Pantoea</taxon>
    </lineage>
</organism>
<dbReference type="NCBIfam" id="NF007636">
    <property type="entry name" value="PRK10301.1"/>
    <property type="match status" value="1"/>
</dbReference>
<dbReference type="InterPro" id="IPR032694">
    <property type="entry name" value="CopC/D"/>
</dbReference>
<dbReference type="Proteomes" id="UP001611251">
    <property type="component" value="Unassembled WGS sequence"/>
</dbReference>
<evidence type="ECO:0000256" key="1">
    <source>
        <dbReference type="ARBA" id="ARBA00004418"/>
    </source>
</evidence>
<keyword evidence="4 7" id="KW-0732">Signal</keyword>
<feature type="chain" id="PRO_5046913701" description="Copper resistance protein C" evidence="8">
    <location>
        <begin position="28"/>
        <end position="125"/>
    </location>
</feature>
<feature type="domain" description="CopC" evidence="9">
    <location>
        <begin position="28"/>
        <end position="124"/>
    </location>
</feature>
<comment type="function">
    <text evidence="7">Involved in copper resistance.</text>
</comment>
<comment type="similarity">
    <text evidence="2 7">Belongs to the CopC family.</text>
</comment>
<sequence>MKKTAFSRVLASLFVASALLVSDSALAHAHLKTQYPAAKAMMETSPQALTLTFSEDVEPAFSGVDILNAQQQPMPTAKVQRNGRQHNQLIVPLTQPLPSGNYQVNWHVLSVDGHKTKGNYDFSVK</sequence>
<dbReference type="InterPro" id="IPR014755">
    <property type="entry name" value="Cu-Rt/internalin_Ig-like"/>
</dbReference>
<dbReference type="InterPro" id="IPR014756">
    <property type="entry name" value="Ig_E-set"/>
</dbReference>
<evidence type="ECO:0000259" key="9">
    <source>
        <dbReference type="Pfam" id="PF04234"/>
    </source>
</evidence>
<evidence type="ECO:0000313" key="10">
    <source>
        <dbReference type="EMBL" id="MFH8134758.1"/>
    </source>
</evidence>
<dbReference type="InterPro" id="IPR007348">
    <property type="entry name" value="CopC_dom"/>
</dbReference>